<evidence type="ECO:0000256" key="1">
    <source>
        <dbReference type="SAM" id="MobiDB-lite"/>
    </source>
</evidence>
<evidence type="ECO:0000313" key="3">
    <source>
        <dbReference type="Proteomes" id="UP001307889"/>
    </source>
</evidence>
<name>A0ABN7B8Q5_9HEMI</name>
<proteinExistence type="predicted"/>
<dbReference type="EMBL" id="AP028919">
    <property type="protein sequence ID" value="BET00020.1"/>
    <property type="molecule type" value="Genomic_DNA"/>
</dbReference>
<reference evidence="2 3" key="1">
    <citation type="submission" date="2023-09" db="EMBL/GenBank/DDBJ databases">
        <title>Nesidiocoris tenuis whole genome shotgun sequence.</title>
        <authorList>
            <person name="Shibata T."/>
            <person name="Shimoda M."/>
            <person name="Kobayashi T."/>
            <person name="Uehara T."/>
        </authorList>
    </citation>
    <scope>NUCLEOTIDE SEQUENCE [LARGE SCALE GENOMIC DNA]</scope>
    <source>
        <strain evidence="2 3">Japan</strain>
    </source>
</reference>
<feature type="region of interest" description="Disordered" evidence="1">
    <location>
        <begin position="1"/>
        <end position="22"/>
    </location>
</feature>
<gene>
    <name evidence="2" type="ORF">NTJ_12836</name>
</gene>
<organism evidence="2 3">
    <name type="scientific">Nesidiocoris tenuis</name>
    <dbReference type="NCBI Taxonomy" id="355587"/>
    <lineage>
        <taxon>Eukaryota</taxon>
        <taxon>Metazoa</taxon>
        <taxon>Ecdysozoa</taxon>
        <taxon>Arthropoda</taxon>
        <taxon>Hexapoda</taxon>
        <taxon>Insecta</taxon>
        <taxon>Pterygota</taxon>
        <taxon>Neoptera</taxon>
        <taxon>Paraneoptera</taxon>
        <taxon>Hemiptera</taxon>
        <taxon>Heteroptera</taxon>
        <taxon>Panheteroptera</taxon>
        <taxon>Cimicomorpha</taxon>
        <taxon>Miridae</taxon>
        <taxon>Dicyphina</taxon>
        <taxon>Nesidiocoris</taxon>
    </lineage>
</organism>
<evidence type="ECO:0000313" key="2">
    <source>
        <dbReference type="EMBL" id="BET00020.1"/>
    </source>
</evidence>
<accession>A0ABN7B8Q5</accession>
<protein>
    <submittedName>
        <fullName evidence="2">Uncharacterized protein</fullName>
    </submittedName>
</protein>
<dbReference type="Proteomes" id="UP001307889">
    <property type="component" value="Chromosome 11"/>
</dbReference>
<keyword evidence="3" id="KW-1185">Reference proteome</keyword>
<sequence length="105" mass="11202">MSFTLVLPAPGRKPPTHSTPRELGRLLPAANLKVTDGGKAYAAECQPVNVVLISSPRKRDDSLDFPPIPGIVALSQYRSNIPVGTFCFESSVGARLATSGRGQFH</sequence>